<dbReference type="InterPro" id="IPR013210">
    <property type="entry name" value="LRR_N_plant-typ"/>
</dbReference>
<evidence type="ECO:0000256" key="13">
    <source>
        <dbReference type="ARBA" id="ARBA00022729"/>
    </source>
</evidence>
<dbReference type="FunFam" id="3.80.10.10:FF:000129">
    <property type="entry name" value="Leucine-rich repeat receptor-like kinase"/>
    <property type="match status" value="1"/>
</dbReference>
<evidence type="ECO:0000256" key="24">
    <source>
        <dbReference type="ARBA" id="ARBA00048679"/>
    </source>
</evidence>
<dbReference type="STRING" id="77586.A0A0D9XTD0"/>
<keyword evidence="12" id="KW-0812">Transmembrane</keyword>
<evidence type="ECO:0000256" key="27">
    <source>
        <dbReference type="ARBA" id="ARBA00072040"/>
    </source>
</evidence>
<evidence type="ECO:0000256" key="4">
    <source>
        <dbReference type="ARBA" id="ARBA00004479"/>
    </source>
</evidence>
<keyword evidence="22" id="KW-0325">Glycoprotein</keyword>
<reference evidence="31" key="2">
    <citation type="submission" date="2013-12" db="EMBL/GenBank/DDBJ databases">
        <authorList>
            <person name="Yu Y."/>
            <person name="Lee S."/>
            <person name="de Baynast K."/>
            <person name="Wissotski M."/>
            <person name="Liu L."/>
            <person name="Talag J."/>
            <person name="Goicoechea J."/>
            <person name="Angelova A."/>
            <person name="Jetty R."/>
            <person name="Kudrna D."/>
            <person name="Golser W."/>
            <person name="Rivera L."/>
            <person name="Zhang J."/>
            <person name="Wing R."/>
        </authorList>
    </citation>
    <scope>NUCLEOTIDE SEQUENCE</scope>
</reference>
<dbReference type="PANTHER" id="PTHR27008">
    <property type="entry name" value="OS04G0122200 PROTEIN"/>
    <property type="match status" value="1"/>
</dbReference>
<dbReference type="InterPro" id="IPR001611">
    <property type="entry name" value="Leu-rich_rpt"/>
</dbReference>
<dbReference type="Gramene" id="LPERR11G14030.1">
    <property type="protein sequence ID" value="LPERR11G14030.1"/>
    <property type="gene ID" value="LPERR11G14030"/>
</dbReference>
<keyword evidence="19" id="KW-1133">Transmembrane helix</keyword>
<evidence type="ECO:0000256" key="28">
    <source>
        <dbReference type="PROSITE-ProRule" id="PRU10141"/>
    </source>
</evidence>
<sequence>MDIVDKKLILDYENWLQSTNDSPCNRIIGCLLCLLRLGLSCSQELPSSRTPTGDIINELNDIMQNICGLSFALLFLLFSSSPMFRDAAAVDDELALLSFKSSLLSQGDSLLLASWNTSSQHCTWPCVVCGRRHPDRVVKLLLPSSKLSGTISPSLGNLSFLKKLDLNSNHLSGEIPPELGRLSRLRWLNLSSNFLQGSIPGAIGTCTNLIGMDLSSNLLKGRIPLQFGASMKNLNFLYLYKNTLSGEIPGSLAELPSIKYLAINSNRLSGEILAALGNLTGLLFLYLSHNMLSGEIPSSLGKLTNLIVLLLSENKLSGSIPSSFGQLPRLSFLAMHYNNLSGLIPYPIWNISSLTVFSVSFNMLSGMLPTNAFSNLPHLQEVHMANNLFHGHIPPSVANASNISMLTFGSNSFSGVVPLEIGRLRYLYALEISRTLLEAKEPNDWRFMTALTNCTRLQVVEMSGSKFGRVLPDSISIISSSLRYLSIQANKLLGTIPRDIGSLPSSFSKLKSLHRLTLDNNKLSGSLPLTIGNLTQLTNLELSDNAFSGTIPSTLGNLTKLFDLNLSHNNLIGPIPIEIFSIFTLSEALDVSYNNLEGSVPKEIGKLKNIVEFHANSNNLSGEIPIALGECQLLQHLFLQNNFLNGEIPIALAQLKGLDTLDISSNNLSGQIPKSLGDMPLLHSLSLSFNSFHGEVPINGVFANASEIYIQGNANLCGGIPELHLPLCTLKSTKKKKHRILLLAVKICFVSTVDINSLLYTILIIHKRRRKKVPETTSMQGHPMITYKQLLEATDGFSSTNLLGSGSFGSVYKGQLDNQYGENTSLVAVKVIKLETPKALKSFAAECEALRNMRHRNLVKIVTICSSIDNRGNDFKAIVYDFMPNKSLKDWLHPATADQSEQRHFNLHQRVTILLDVACALDYLHCHGPDPVVHCDIKSSNVLLDADMVAHVGDFGLARILVEGSSLLQQSTSSMGIRGTIGYAAPEYGVGNIASTHGDIYSYGILVLETVTGKRPSDSIFQPALSLRQYVEPGLHGRVIDVVDMKLLSDSVDYVQNPNDSPSRRISGCLVSLLRLGLSCSNELPSTTTTTMARRSLALLLVYSLLLCPASSDDNAAAVPNADELALLSFKSSLLSQGEYSLPLSSWNTSAHHCTWPGVVCGSGGRRQRHPERVVALRLGFFNLSGIISPSLGNLSFLRELNLSSNHFSGEIPPELGRLSRLRRLDLSNNQLQGMIPHEIGAGLKHLLYLWLYNNGLSGEISPALGNLTNLQELYLGSNRLSGAIPSSLGQLRSLSILSLGTNNLTGVIPNSIWNLSSLRMFDVRENMLGGMMPSNAFNALHLLEMIYMDTNHFHGEIPASLANASHVSELQITDNFFNGILPSGFGRLRNLTHLKLGMNLFQARETKDWAFITELTNCSQLLNLELGLNKFGGVLPNSFSNLSTSLYYLELELNNITGSIPKDIGNLIGLQYLSFSNNNFTGSLPSSLGRLKNLALLHAYKNNLSGSIPLAIGNLTELTSLLLGKNKFSGLIPVTLSNLTKLLELGLSTNNLSGPIPGGLFNIQTLSILFNVSHNNFEGSIPQEIGHLKNLVEFRAESNSLSGEIPSTLGECQLLRNLYLQNNLLTGRIPSALGQLKGLETLDLSSNNLSGQIPTSLADITMLHSLNICFNSFVGEVPAIGVFADASGISIQGNANLCGGIADLHLPPCYLLLQNKRHKFPVVHVVVPLVAALAILSSLCMLLTWHKSSKKGTLSTPFIQGHPFVSYSQLVKATDGFSPTNLLGSGSFGSVYKGKFDEQGGESTSLVAVKVLKLEAPKAVKSFTAECEALRNMRHRNLAKIVTICSSIDNRGNDFKAIVYDFMPNGTLEDWLHPATTDQAEQRNLNLYQRVTILLDVACALDYLHCHGPEPVVHCDIKSSNVLLDADMVAHVGDFGLARILVQGSSLLQHSTSSTGIRGTIGYAAPEYGVGNIASTHGDIYSYGILVLETITGKRPTNGIFRPGLSLRQYVEPGLHGRVMDVVDMKLVLDSEDWLQTPNDSPCIRIFGCLYMKTGDMNSDANQSASFGDELALLSFKSSLLPSQGDSLLLSSWNTSTQHCTWPGVVCGRHRRHPERVVALWLPSSNLSGTISPSIGNLSFLRELNLNGNYLSGEIPPELGRLSRLRWLDLSFNSFQGSIPAAIGECASLTMLDLSNNQLQGIIPHEIGVGLKHLSYLNLGTNGLSGEIPPALSNLTSLKHFDLRSNRLSGAIPS</sequence>
<dbReference type="FunFam" id="3.80.10.10:FF:000400">
    <property type="entry name" value="Nuclear pore complex protein NUP107"/>
    <property type="match status" value="1"/>
</dbReference>
<evidence type="ECO:0000256" key="22">
    <source>
        <dbReference type="ARBA" id="ARBA00023180"/>
    </source>
</evidence>
<keyword evidence="9" id="KW-0597">Phosphoprotein</keyword>
<proteinExistence type="inferred from homology"/>
<dbReference type="InterPro" id="IPR001245">
    <property type="entry name" value="Ser-Thr/Tyr_kinase_cat_dom"/>
</dbReference>
<comment type="subcellular location">
    <subcellularLocation>
        <location evidence="2">Cell membrane</location>
        <topology evidence="2">Single-pass membrane protein</topology>
    </subcellularLocation>
    <subcellularLocation>
        <location evidence="3">Endoplasmic reticulum membrane</location>
        <topology evidence="3">Single-pass membrane protein</topology>
    </subcellularLocation>
    <subcellularLocation>
        <location evidence="4">Membrane</location>
        <topology evidence="4">Single-pass type I membrane protein</topology>
    </subcellularLocation>
</comment>
<evidence type="ECO:0000256" key="17">
    <source>
        <dbReference type="ARBA" id="ARBA00022824"/>
    </source>
</evidence>
<evidence type="ECO:0000259" key="29">
    <source>
        <dbReference type="PROSITE" id="PS50011"/>
    </source>
</evidence>
<dbReference type="EnsemblPlants" id="LPERR11G14030.1">
    <property type="protein sequence ID" value="LPERR11G14030.1"/>
    <property type="gene ID" value="LPERR11G14030"/>
</dbReference>
<dbReference type="HOGENOM" id="CLU_000288_98_0_1"/>
<keyword evidence="16" id="KW-0418">Kinase</keyword>
<dbReference type="Gene3D" id="1.10.510.10">
    <property type="entry name" value="Transferase(Phosphotransferase) domain 1"/>
    <property type="match status" value="2"/>
</dbReference>
<keyword evidence="8" id="KW-0723">Serine/threonine-protein kinase</keyword>
<dbReference type="Pfam" id="PF00560">
    <property type="entry name" value="LRR_1"/>
    <property type="match status" value="5"/>
</dbReference>
<keyword evidence="11" id="KW-0808">Transferase</keyword>
<keyword evidence="20" id="KW-0472">Membrane</keyword>
<dbReference type="eggNOG" id="ENOG502QPYS">
    <property type="taxonomic scope" value="Eukaryota"/>
</dbReference>
<evidence type="ECO:0000256" key="18">
    <source>
        <dbReference type="ARBA" id="ARBA00022840"/>
    </source>
</evidence>
<dbReference type="InterPro" id="IPR055414">
    <property type="entry name" value="LRR_R13L4/SHOC2-like"/>
</dbReference>
<dbReference type="FunFam" id="1.10.510.10:FF:000358">
    <property type="entry name" value="Putative leucine-rich repeat receptor-like serine/threonine-protein kinase"/>
    <property type="match status" value="2"/>
</dbReference>
<evidence type="ECO:0000256" key="26">
    <source>
        <dbReference type="ARBA" id="ARBA00056628"/>
    </source>
</evidence>
<keyword evidence="14" id="KW-0677">Repeat</keyword>
<evidence type="ECO:0000256" key="16">
    <source>
        <dbReference type="ARBA" id="ARBA00022777"/>
    </source>
</evidence>
<dbReference type="Proteomes" id="UP000032180">
    <property type="component" value="Chromosome 11"/>
</dbReference>
<comment type="function">
    <text evidence="25">Receptor kinase that detects X.oryzae pv. oryzae protein Ax21 to promote innate immunity. Following X.oryzae pv. oryzae protein Ax21 detection, undergoes cleavage, releasing the processed protein kinase Xa21 chain.</text>
</comment>
<evidence type="ECO:0000256" key="20">
    <source>
        <dbReference type="ARBA" id="ARBA00023136"/>
    </source>
</evidence>
<feature type="domain" description="Protein kinase" evidence="29">
    <location>
        <begin position="797"/>
        <end position="1074"/>
    </location>
</feature>
<evidence type="ECO:0000256" key="2">
    <source>
        <dbReference type="ARBA" id="ARBA00004162"/>
    </source>
</evidence>
<dbReference type="GO" id="GO:0004674">
    <property type="term" value="F:protein serine/threonine kinase activity"/>
    <property type="evidence" value="ECO:0007669"/>
    <property type="project" value="UniProtKB-KW"/>
</dbReference>
<dbReference type="InterPro" id="IPR003591">
    <property type="entry name" value="Leu-rich_rpt_typical-subtyp"/>
</dbReference>
<dbReference type="SUPFAM" id="SSF56112">
    <property type="entry name" value="Protein kinase-like (PK-like)"/>
    <property type="match status" value="2"/>
</dbReference>
<dbReference type="GO" id="GO:0099402">
    <property type="term" value="P:plant organ development"/>
    <property type="evidence" value="ECO:0007669"/>
    <property type="project" value="UniProtKB-ARBA"/>
</dbReference>
<dbReference type="GO" id="GO:0009653">
    <property type="term" value="P:anatomical structure morphogenesis"/>
    <property type="evidence" value="ECO:0007669"/>
    <property type="project" value="UniProtKB-ARBA"/>
</dbReference>
<dbReference type="Gene3D" id="3.80.10.10">
    <property type="entry name" value="Ribonuclease Inhibitor"/>
    <property type="match status" value="9"/>
</dbReference>
<evidence type="ECO:0000313" key="31">
    <source>
        <dbReference type="Proteomes" id="UP000032180"/>
    </source>
</evidence>
<keyword evidence="15 28" id="KW-0547">Nucleotide-binding</keyword>
<evidence type="ECO:0000256" key="12">
    <source>
        <dbReference type="ARBA" id="ARBA00022692"/>
    </source>
</evidence>
<reference evidence="30 31" key="1">
    <citation type="submission" date="2012-08" db="EMBL/GenBank/DDBJ databases">
        <title>Oryza genome evolution.</title>
        <authorList>
            <person name="Wing R.A."/>
        </authorList>
    </citation>
    <scope>NUCLEOTIDE SEQUENCE</scope>
</reference>
<dbReference type="SUPFAM" id="SSF52047">
    <property type="entry name" value="RNI-like"/>
    <property type="match status" value="1"/>
</dbReference>
<evidence type="ECO:0000256" key="21">
    <source>
        <dbReference type="ARBA" id="ARBA00023170"/>
    </source>
</evidence>
<evidence type="ECO:0000256" key="1">
    <source>
        <dbReference type="ARBA" id="ARBA00001936"/>
    </source>
</evidence>
<dbReference type="FunFam" id="3.80.10.10:FF:000095">
    <property type="entry name" value="LRR receptor-like serine/threonine-protein kinase GSO1"/>
    <property type="match status" value="2"/>
</dbReference>
<dbReference type="SMART" id="SM00220">
    <property type="entry name" value="S_TKc"/>
    <property type="match status" value="2"/>
</dbReference>
<dbReference type="InterPro" id="IPR017441">
    <property type="entry name" value="Protein_kinase_ATP_BS"/>
</dbReference>
<dbReference type="PROSITE" id="PS50011">
    <property type="entry name" value="PROTEIN_KINASE_DOM"/>
    <property type="match status" value="2"/>
</dbReference>
<evidence type="ECO:0000256" key="19">
    <source>
        <dbReference type="ARBA" id="ARBA00022989"/>
    </source>
</evidence>
<keyword evidence="7" id="KW-1003">Cell membrane</keyword>
<evidence type="ECO:0000256" key="25">
    <source>
        <dbReference type="ARBA" id="ARBA00054320"/>
    </source>
</evidence>
<dbReference type="InterPro" id="IPR011009">
    <property type="entry name" value="Kinase-like_dom_sf"/>
</dbReference>
<dbReference type="PANTHER" id="PTHR27008:SF588">
    <property type="entry name" value="RECEPTOR KINASE-LIKE PROTEIN XA21"/>
    <property type="match status" value="1"/>
</dbReference>
<dbReference type="GO" id="GO:0005886">
    <property type="term" value="C:plasma membrane"/>
    <property type="evidence" value="ECO:0007669"/>
    <property type="project" value="UniProtKB-SubCell"/>
</dbReference>
<organism evidence="30 31">
    <name type="scientific">Leersia perrieri</name>
    <dbReference type="NCBI Taxonomy" id="77586"/>
    <lineage>
        <taxon>Eukaryota</taxon>
        <taxon>Viridiplantae</taxon>
        <taxon>Streptophyta</taxon>
        <taxon>Embryophyta</taxon>
        <taxon>Tracheophyta</taxon>
        <taxon>Spermatophyta</taxon>
        <taxon>Magnoliopsida</taxon>
        <taxon>Liliopsida</taxon>
        <taxon>Poales</taxon>
        <taxon>Poaceae</taxon>
        <taxon>BOP clade</taxon>
        <taxon>Oryzoideae</taxon>
        <taxon>Oryzeae</taxon>
        <taxon>Oryzinae</taxon>
        <taxon>Leersia</taxon>
    </lineage>
</organism>
<comment type="function">
    <text evidence="26">The processed protein kinase Xa21 chain released by protein cleavage after X.oryzae pv. oryzae protein Ax21 detection translocates into the nucleus where it can bind and regulate WRKY62, a transcription factor. Confers resistance to the bacterial pathogen X.oryzae pv. oryzae (Xoo).</text>
</comment>
<evidence type="ECO:0000256" key="9">
    <source>
        <dbReference type="ARBA" id="ARBA00022553"/>
    </source>
</evidence>
<evidence type="ECO:0000256" key="23">
    <source>
        <dbReference type="ARBA" id="ARBA00047899"/>
    </source>
</evidence>
<dbReference type="FunFam" id="3.80.10.10:FF:000288">
    <property type="entry name" value="LRR receptor-like serine/threonine-protein kinase EFR"/>
    <property type="match status" value="2"/>
</dbReference>
<keyword evidence="17" id="KW-0256">Endoplasmic reticulum</keyword>
<dbReference type="SMART" id="SM00369">
    <property type="entry name" value="LRR_TYP"/>
    <property type="match status" value="22"/>
</dbReference>
<reference evidence="30" key="3">
    <citation type="submission" date="2015-04" db="UniProtKB">
        <authorList>
            <consortium name="EnsemblPlants"/>
        </authorList>
    </citation>
    <scope>IDENTIFICATION</scope>
</reference>
<dbReference type="Pfam" id="PF07714">
    <property type="entry name" value="PK_Tyr_Ser-Thr"/>
    <property type="match status" value="2"/>
</dbReference>
<evidence type="ECO:0000256" key="8">
    <source>
        <dbReference type="ARBA" id="ARBA00022527"/>
    </source>
</evidence>
<dbReference type="Pfam" id="PF23598">
    <property type="entry name" value="LRR_14"/>
    <property type="match status" value="3"/>
</dbReference>
<protein>
    <recommendedName>
        <fullName evidence="27">Receptor kinase-like protein Xa21</fullName>
        <ecNumber evidence="6">2.7.11.1</ecNumber>
    </recommendedName>
</protein>
<dbReference type="Pfam" id="PF13855">
    <property type="entry name" value="LRR_8"/>
    <property type="match status" value="2"/>
</dbReference>
<dbReference type="Pfam" id="PF08263">
    <property type="entry name" value="LRRNT_2"/>
    <property type="match status" value="3"/>
</dbReference>
<evidence type="ECO:0000313" key="30">
    <source>
        <dbReference type="EnsemblPlants" id="LPERR11G14030.1"/>
    </source>
</evidence>
<evidence type="ECO:0000256" key="14">
    <source>
        <dbReference type="ARBA" id="ARBA00022737"/>
    </source>
</evidence>
<dbReference type="GO" id="GO:0005789">
    <property type="term" value="C:endoplasmic reticulum membrane"/>
    <property type="evidence" value="ECO:0007669"/>
    <property type="project" value="UniProtKB-SubCell"/>
</dbReference>
<dbReference type="Gene3D" id="3.30.200.20">
    <property type="entry name" value="Phosphorylase Kinase, domain 1"/>
    <property type="match status" value="2"/>
</dbReference>
<feature type="binding site" evidence="28">
    <location>
        <position position="1811"/>
    </location>
    <ligand>
        <name>ATP</name>
        <dbReference type="ChEBI" id="CHEBI:30616"/>
    </ligand>
</feature>
<dbReference type="PROSITE" id="PS00107">
    <property type="entry name" value="PROTEIN_KINASE_ATP"/>
    <property type="match status" value="2"/>
</dbReference>
<comment type="catalytic activity">
    <reaction evidence="23">
        <text>L-threonyl-[protein] + ATP = O-phospho-L-threonyl-[protein] + ADP + H(+)</text>
        <dbReference type="Rhea" id="RHEA:46608"/>
        <dbReference type="Rhea" id="RHEA-COMP:11060"/>
        <dbReference type="Rhea" id="RHEA-COMP:11605"/>
        <dbReference type="ChEBI" id="CHEBI:15378"/>
        <dbReference type="ChEBI" id="CHEBI:30013"/>
        <dbReference type="ChEBI" id="CHEBI:30616"/>
        <dbReference type="ChEBI" id="CHEBI:61977"/>
        <dbReference type="ChEBI" id="CHEBI:456216"/>
        <dbReference type="EC" id="2.7.11.1"/>
    </reaction>
</comment>
<feature type="binding site" evidence="28">
    <location>
        <position position="830"/>
    </location>
    <ligand>
        <name>ATP</name>
        <dbReference type="ChEBI" id="CHEBI:30616"/>
    </ligand>
</feature>
<evidence type="ECO:0000256" key="6">
    <source>
        <dbReference type="ARBA" id="ARBA00012513"/>
    </source>
</evidence>
<evidence type="ECO:0000256" key="10">
    <source>
        <dbReference type="ARBA" id="ARBA00022614"/>
    </source>
</evidence>
<dbReference type="EC" id="2.7.11.1" evidence="6"/>
<dbReference type="PRINTS" id="PR00019">
    <property type="entry name" value="LEURICHRPT"/>
</dbReference>
<dbReference type="PROSITE" id="PS00108">
    <property type="entry name" value="PROTEIN_KINASE_ST"/>
    <property type="match status" value="2"/>
</dbReference>
<keyword evidence="10" id="KW-0433">Leucine-rich repeat</keyword>
<comment type="catalytic activity">
    <reaction evidence="24">
        <text>L-seryl-[protein] + ATP = O-phospho-L-seryl-[protein] + ADP + H(+)</text>
        <dbReference type="Rhea" id="RHEA:17989"/>
        <dbReference type="Rhea" id="RHEA-COMP:9863"/>
        <dbReference type="Rhea" id="RHEA-COMP:11604"/>
        <dbReference type="ChEBI" id="CHEBI:15378"/>
        <dbReference type="ChEBI" id="CHEBI:29999"/>
        <dbReference type="ChEBI" id="CHEBI:30616"/>
        <dbReference type="ChEBI" id="CHEBI:83421"/>
        <dbReference type="ChEBI" id="CHEBI:456216"/>
        <dbReference type="EC" id="2.7.11.1"/>
    </reaction>
</comment>
<dbReference type="FunFam" id="3.30.200.20:FF:000432">
    <property type="entry name" value="LRR receptor-like serine/threonine-protein kinase EFR"/>
    <property type="match status" value="2"/>
</dbReference>
<dbReference type="FunFam" id="3.80.10.10:FF:000383">
    <property type="entry name" value="Leucine-rich repeat receptor protein kinase EMS1"/>
    <property type="match status" value="1"/>
</dbReference>
<evidence type="ECO:0000256" key="5">
    <source>
        <dbReference type="ARBA" id="ARBA00008684"/>
    </source>
</evidence>
<name>A0A0D9XTD0_9ORYZ</name>
<evidence type="ECO:0000256" key="11">
    <source>
        <dbReference type="ARBA" id="ARBA00022679"/>
    </source>
</evidence>
<dbReference type="GO" id="GO:0005524">
    <property type="term" value="F:ATP binding"/>
    <property type="evidence" value="ECO:0007669"/>
    <property type="project" value="UniProtKB-UniRule"/>
</dbReference>
<dbReference type="InterPro" id="IPR000719">
    <property type="entry name" value="Prot_kinase_dom"/>
</dbReference>
<keyword evidence="21" id="KW-0675">Receptor</keyword>
<accession>A0A0D9XTD0</accession>
<comment type="similarity">
    <text evidence="5">Belongs to the protein kinase superfamily. Ser/Thr protein kinase family.</text>
</comment>
<dbReference type="InterPro" id="IPR008271">
    <property type="entry name" value="Ser/Thr_kinase_AS"/>
</dbReference>
<dbReference type="SUPFAM" id="SSF52058">
    <property type="entry name" value="L domain-like"/>
    <property type="match status" value="4"/>
</dbReference>
<evidence type="ECO:0000256" key="3">
    <source>
        <dbReference type="ARBA" id="ARBA00004389"/>
    </source>
</evidence>
<feature type="domain" description="Protein kinase" evidence="29">
    <location>
        <begin position="1778"/>
        <end position="2045"/>
    </location>
</feature>
<keyword evidence="31" id="KW-1185">Reference proteome</keyword>
<dbReference type="InterPro" id="IPR032675">
    <property type="entry name" value="LRR_dom_sf"/>
</dbReference>
<keyword evidence="13" id="KW-0732">Signal</keyword>
<keyword evidence="18 28" id="KW-0067">ATP-binding</keyword>
<dbReference type="SMART" id="SM00365">
    <property type="entry name" value="LRR_SD22"/>
    <property type="match status" value="8"/>
</dbReference>
<evidence type="ECO:0000256" key="15">
    <source>
        <dbReference type="ARBA" id="ARBA00022741"/>
    </source>
</evidence>
<dbReference type="InterPro" id="IPR051809">
    <property type="entry name" value="Plant_receptor-like_S/T_kinase"/>
</dbReference>
<evidence type="ECO:0000256" key="7">
    <source>
        <dbReference type="ARBA" id="ARBA00022475"/>
    </source>
</evidence>
<comment type="cofactor">
    <cofactor evidence="1">
        <name>Mn(2+)</name>
        <dbReference type="ChEBI" id="CHEBI:29035"/>
    </cofactor>
</comment>